<dbReference type="PANTHER" id="PTHR12792">
    <property type="entry name" value="EXTRA SPINDLE POLES 1-RELATED"/>
    <property type="match status" value="1"/>
</dbReference>
<dbReference type="GO" id="GO:0005634">
    <property type="term" value="C:nucleus"/>
    <property type="evidence" value="ECO:0007669"/>
    <property type="project" value="InterPro"/>
</dbReference>
<dbReference type="GO" id="GO:0005813">
    <property type="term" value="C:centrosome"/>
    <property type="evidence" value="ECO:0007669"/>
    <property type="project" value="TreeGrafter"/>
</dbReference>
<reference evidence="1 2" key="1">
    <citation type="submission" date="2019-09" db="EMBL/GenBank/DDBJ databases">
        <title>Bird 10,000 Genomes (B10K) Project - Family phase.</title>
        <authorList>
            <person name="Zhang G."/>
        </authorList>
    </citation>
    <scope>NUCLEOTIDE SEQUENCE [LARGE SCALE GENOMIC DNA]</scope>
    <source>
        <strain evidence="1">B10K-DU-001-27</strain>
        <tissue evidence="1">Muscle</tissue>
    </source>
</reference>
<feature type="non-terminal residue" evidence="1">
    <location>
        <position position="1"/>
    </location>
</feature>
<dbReference type="PANTHER" id="PTHR12792:SF0">
    <property type="entry name" value="SEPARIN"/>
    <property type="match status" value="1"/>
</dbReference>
<evidence type="ECO:0000313" key="1">
    <source>
        <dbReference type="EMBL" id="NXI22543.1"/>
    </source>
</evidence>
<dbReference type="GO" id="GO:0005737">
    <property type="term" value="C:cytoplasm"/>
    <property type="evidence" value="ECO:0007669"/>
    <property type="project" value="TreeGrafter"/>
</dbReference>
<comment type="caution">
    <text evidence="1">The sequence shown here is derived from an EMBL/GenBank/DDBJ whole genome shotgun (WGS) entry which is preliminary data.</text>
</comment>
<dbReference type="InterPro" id="IPR005314">
    <property type="entry name" value="Peptidase_C50"/>
</dbReference>
<accession>A0A7K9RGD3</accession>
<organism evidence="1 2">
    <name type="scientific">Sterrhoptilus dennistouni</name>
    <dbReference type="NCBI Taxonomy" id="2585820"/>
    <lineage>
        <taxon>Eukaryota</taxon>
        <taxon>Metazoa</taxon>
        <taxon>Chordata</taxon>
        <taxon>Craniata</taxon>
        <taxon>Vertebrata</taxon>
        <taxon>Euteleostomi</taxon>
        <taxon>Archelosauria</taxon>
        <taxon>Archosauria</taxon>
        <taxon>Dinosauria</taxon>
        <taxon>Saurischia</taxon>
        <taxon>Theropoda</taxon>
        <taxon>Coelurosauria</taxon>
        <taxon>Aves</taxon>
        <taxon>Neognathae</taxon>
        <taxon>Neoaves</taxon>
        <taxon>Telluraves</taxon>
        <taxon>Australaves</taxon>
        <taxon>Passeriformes</taxon>
        <taxon>Sylvioidea</taxon>
        <taxon>Zosteropidae</taxon>
        <taxon>Sterrhoptilus</taxon>
    </lineage>
</organism>
<keyword evidence="2" id="KW-1185">Reference proteome</keyword>
<dbReference type="Proteomes" id="UP000572325">
    <property type="component" value="Unassembled WGS sequence"/>
</dbReference>
<dbReference type="GO" id="GO:0051307">
    <property type="term" value="P:meiotic chromosome separation"/>
    <property type="evidence" value="ECO:0007669"/>
    <property type="project" value="TreeGrafter"/>
</dbReference>
<evidence type="ECO:0000313" key="2">
    <source>
        <dbReference type="Proteomes" id="UP000572325"/>
    </source>
</evidence>
<dbReference type="EMBL" id="VWZU01002336">
    <property type="protein sequence ID" value="NXI22543.1"/>
    <property type="molecule type" value="Genomic_DNA"/>
</dbReference>
<dbReference type="GO" id="GO:0072686">
    <property type="term" value="C:mitotic spindle"/>
    <property type="evidence" value="ECO:0007669"/>
    <property type="project" value="TreeGrafter"/>
</dbReference>
<sequence length="90" mass="10805">QAPLSEILGEFERIQREQREANACTERRLWWEKRCQLDQRMERLIQSLDRDVLGCWRGLLLPRDPQNCPLDQQELSQLILELRECGWDSP</sequence>
<dbReference type="GO" id="GO:0006508">
    <property type="term" value="P:proteolysis"/>
    <property type="evidence" value="ECO:0007669"/>
    <property type="project" value="InterPro"/>
</dbReference>
<dbReference type="AlphaFoldDB" id="A0A7K9RGD3"/>
<protein>
    <submittedName>
        <fullName evidence="1">ESPL1 protein</fullName>
    </submittedName>
</protein>
<gene>
    <name evidence="1" type="primary">Espl1_0</name>
    <name evidence="1" type="ORF">STEDEN_R15229</name>
</gene>
<dbReference type="GO" id="GO:0004197">
    <property type="term" value="F:cysteine-type endopeptidase activity"/>
    <property type="evidence" value="ECO:0007669"/>
    <property type="project" value="InterPro"/>
</dbReference>
<name>A0A7K9RGD3_9PASS</name>
<proteinExistence type="predicted"/>
<dbReference type="Pfam" id="PF03568">
    <property type="entry name" value="Separin_C"/>
    <property type="match status" value="1"/>
</dbReference>
<feature type="non-terminal residue" evidence="1">
    <location>
        <position position="90"/>
    </location>
</feature>